<dbReference type="EMBL" id="CP110426">
    <property type="protein sequence ID" value="WAQ85914.1"/>
    <property type="molecule type" value="Genomic_DNA"/>
</dbReference>
<keyword evidence="2" id="KW-1185">Reference proteome</keyword>
<dbReference type="Proteomes" id="UP001164743">
    <property type="component" value="Chromosome 6A"/>
</dbReference>
<reference evidence="1" key="1">
    <citation type="submission" date="2022-10" db="EMBL/GenBank/DDBJ databases">
        <title>Puccinia triticina Genome sequencing and assembly.</title>
        <authorList>
            <person name="Li C."/>
        </authorList>
    </citation>
    <scope>NUCLEOTIDE SEQUENCE</scope>
    <source>
        <strain evidence="1">Pt15</strain>
    </source>
</reference>
<accession>A0ABY7CMM2</accession>
<dbReference type="GeneID" id="77811155"/>
<dbReference type="RefSeq" id="XP_053021469.1">
    <property type="nucleotide sequence ID" value="XM_053170260.1"/>
</dbReference>
<evidence type="ECO:0000313" key="1">
    <source>
        <dbReference type="EMBL" id="WAQ85914.1"/>
    </source>
</evidence>
<sequence length="54" mass="5783">MRNEPDEVVPMKEKLAPILKLEAAHPAREALNLAVVGLAKPSGRPSPDPDTPSQ</sequence>
<evidence type="ECO:0000313" key="2">
    <source>
        <dbReference type="Proteomes" id="UP001164743"/>
    </source>
</evidence>
<organism evidence="1 2">
    <name type="scientific">Puccinia triticina</name>
    <dbReference type="NCBI Taxonomy" id="208348"/>
    <lineage>
        <taxon>Eukaryota</taxon>
        <taxon>Fungi</taxon>
        <taxon>Dikarya</taxon>
        <taxon>Basidiomycota</taxon>
        <taxon>Pucciniomycotina</taxon>
        <taxon>Pucciniomycetes</taxon>
        <taxon>Pucciniales</taxon>
        <taxon>Pucciniaceae</taxon>
        <taxon>Puccinia</taxon>
    </lineage>
</organism>
<proteinExistence type="predicted"/>
<name>A0ABY7CMM2_9BASI</name>
<protein>
    <submittedName>
        <fullName evidence="1">Uncharacterized protein</fullName>
    </submittedName>
</protein>
<gene>
    <name evidence="1" type="ORF">PtA15_6A543</name>
</gene>